<dbReference type="AlphaFoldDB" id="A0A8K1GHN7"/>
<reference evidence="4" key="1">
    <citation type="submission" date="2019-04" db="EMBL/GenBank/DDBJ databases">
        <title>Genome assembly of Zosterops borbonicus 15179.</title>
        <authorList>
            <person name="Leroy T."/>
            <person name="Anselmetti Y."/>
            <person name="Tilak M.-K."/>
            <person name="Nabholz B."/>
        </authorList>
    </citation>
    <scope>NUCLEOTIDE SEQUENCE</scope>
    <source>
        <strain evidence="4">HGM_15179</strain>
        <tissue evidence="4">Muscle</tissue>
    </source>
</reference>
<dbReference type="OrthoDB" id="5278943at2759"/>
<organism evidence="4 5">
    <name type="scientific">Zosterops borbonicus</name>
    <dbReference type="NCBI Taxonomy" id="364589"/>
    <lineage>
        <taxon>Eukaryota</taxon>
        <taxon>Metazoa</taxon>
        <taxon>Chordata</taxon>
        <taxon>Craniata</taxon>
        <taxon>Vertebrata</taxon>
        <taxon>Euteleostomi</taxon>
        <taxon>Archelosauria</taxon>
        <taxon>Archosauria</taxon>
        <taxon>Dinosauria</taxon>
        <taxon>Saurischia</taxon>
        <taxon>Theropoda</taxon>
        <taxon>Coelurosauria</taxon>
        <taxon>Aves</taxon>
        <taxon>Neognathae</taxon>
        <taxon>Neoaves</taxon>
        <taxon>Telluraves</taxon>
        <taxon>Australaves</taxon>
        <taxon>Passeriformes</taxon>
        <taxon>Sylvioidea</taxon>
        <taxon>Zosteropidae</taxon>
        <taxon>Zosterops</taxon>
    </lineage>
</organism>
<dbReference type="InterPro" id="IPR028065">
    <property type="entry name" value="TERB2"/>
</dbReference>
<feature type="domain" description="Ig-like" evidence="3">
    <location>
        <begin position="32"/>
        <end position="113"/>
    </location>
</feature>
<dbReference type="Pfam" id="PF07654">
    <property type="entry name" value="C1-set"/>
    <property type="match status" value="1"/>
</dbReference>
<dbReference type="GO" id="GO:0007129">
    <property type="term" value="P:homologous chromosome pairing at meiosis"/>
    <property type="evidence" value="ECO:0007669"/>
    <property type="project" value="TreeGrafter"/>
</dbReference>
<accession>A0A8K1GHN7</accession>
<gene>
    <name evidence="4" type="ORF">HGM15179_008835</name>
</gene>
<dbReference type="Gene3D" id="2.60.40.10">
    <property type="entry name" value="Immunoglobulins"/>
    <property type="match status" value="1"/>
</dbReference>
<feature type="chain" id="PRO_5035446042" description="Ig-like domain-containing protein" evidence="2">
    <location>
        <begin position="22"/>
        <end position="326"/>
    </location>
</feature>
<dbReference type="EMBL" id="SWJQ01000228">
    <property type="protein sequence ID" value="TRZ18277.1"/>
    <property type="molecule type" value="Genomic_DNA"/>
</dbReference>
<evidence type="ECO:0000313" key="4">
    <source>
        <dbReference type="EMBL" id="TRZ18277.1"/>
    </source>
</evidence>
<dbReference type="GO" id="GO:0070197">
    <property type="term" value="P:meiotic attachment of telomere to nuclear envelope"/>
    <property type="evidence" value="ECO:0007669"/>
    <property type="project" value="TreeGrafter"/>
</dbReference>
<dbReference type="PANTHER" id="PTHR35345:SF1">
    <property type="entry name" value="TELOMERE REPEATS-BINDING BOUQUET FORMATION PROTEIN 2"/>
    <property type="match status" value="1"/>
</dbReference>
<dbReference type="GO" id="GO:0005637">
    <property type="term" value="C:nuclear inner membrane"/>
    <property type="evidence" value="ECO:0007669"/>
    <property type="project" value="TreeGrafter"/>
</dbReference>
<evidence type="ECO:0000256" key="2">
    <source>
        <dbReference type="SAM" id="SignalP"/>
    </source>
</evidence>
<dbReference type="InterPro" id="IPR003597">
    <property type="entry name" value="Ig_C1-set"/>
</dbReference>
<proteinExistence type="predicted"/>
<feature type="signal peptide" evidence="2">
    <location>
        <begin position="1"/>
        <end position="21"/>
    </location>
</feature>
<dbReference type="Proteomes" id="UP000796761">
    <property type="component" value="Unassembled WGS sequence"/>
</dbReference>
<evidence type="ECO:0000259" key="3">
    <source>
        <dbReference type="PROSITE" id="PS50835"/>
    </source>
</evidence>
<dbReference type="InterPro" id="IPR036179">
    <property type="entry name" value="Ig-like_dom_sf"/>
</dbReference>
<dbReference type="InterPro" id="IPR007110">
    <property type="entry name" value="Ig-like_dom"/>
</dbReference>
<name>A0A8K1GHN7_9PASS</name>
<dbReference type="Pfam" id="PF15101">
    <property type="entry name" value="TERB2"/>
    <property type="match status" value="1"/>
</dbReference>
<keyword evidence="2" id="KW-0732">Signal</keyword>
<dbReference type="InterPro" id="IPR013783">
    <property type="entry name" value="Ig-like_fold"/>
</dbReference>
<dbReference type="InterPro" id="IPR003006">
    <property type="entry name" value="Ig/MHC_CS"/>
</dbReference>
<dbReference type="PANTHER" id="PTHR35345">
    <property type="entry name" value="TELOMERE REPEATS-BINDING BOUQUET FORMATION PROTEIN 2"/>
    <property type="match status" value="1"/>
</dbReference>
<dbReference type="PROSITE" id="PS00290">
    <property type="entry name" value="IG_MHC"/>
    <property type="match status" value="1"/>
</dbReference>
<evidence type="ECO:0000256" key="1">
    <source>
        <dbReference type="SAM" id="MobiDB-lite"/>
    </source>
</evidence>
<feature type="compositionally biased region" description="Acidic residues" evidence="1">
    <location>
        <begin position="215"/>
        <end position="229"/>
    </location>
</feature>
<feature type="compositionally biased region" description="Acidic residues" evidence="1">
    <location>
        <begin position="237"/>
        <end position="260"/>
    </location>
</feature>
<evidence type="ECO:0000313" key="5">
    <source>
        <dbReference type="Proteomes" id="UP000796761"/>
    </source>
</evidence>
<keyword evidence="5" id="KW-1185">Reference proteome</keyword>
<dbReference type="SUPFAM" id="SSF48726">
    <property type="entry name" value="Immunoglobulin"/>
    <property type="match status" value="1"/>
</dbReference>
<feature type="region of interest" description="Disordered" evidence="1">
    <location>
        <begin position="213"/>
        <end position="265"/>
    </location>
</feature>
<dbReference type="PROSITE" id="PS50835">
    <property type="entry name" value="IG_LIKE"/>
    <property type="match status" value="1"/>
</dbReference>
<sequence>MVRGVLVLGVLALLALPGLEADGATGAVSESPKVEVYARNRAEEGKENVLHCFITGFHPPKIDIELLKNGEPMPGVTYGDLSFNEKWQFQRLVYAPFIPTREDIFTCRVVHSSMAGPATYRWADGGGTIAHWLDADYLFSSDAAHPDTRSIHESLSYLEGRATVFHSRYLSVCGGADAGAGDKPSVVLGHFVLPPIFFLAEIRRKIGPFMWEKGDDLEEQPNENLTEEPGEARSACEEEPEEKELDLAESSEETDSEEPAQGEFPYRALQEYPINNMVTGYPSARDMKKYEGELHDFIPGTSGYAAYWVQSKFSIYSEKTKMKRKL</sequence>
<comment type="caution">
    <text evidence="4">The sequence shown here is derived from an EMBL/GenBank/DDBJ whole genome shotgun (WGS) entry which is preliminary data.</text>
</comment>
<protein>
    <recommendedName>
        <fullName evidence="3">Ig-like domain-containing protein</fullName>
    </recommendedName>
</protein>
<dbReference type="SMART" id="SM00407">
    <property type="entry name" value="IGc1"/>
    <property type="match status" value="1"/>
</dbReference>